<gene>
    <name evidence="2" type="primary">FGFR4_1</name>
    <name evidence="2" type="ORF">OS493_001511</name>
</gene>
<feature type="domain" description="Protein kinase" evidence="1">
    <location>
        <begin position="1"/>
        <end position="69"/>
    </location>
</feature>
<dbReference type="GO" id="GO:0004714">
    <property type="term" value="F:transmembrane receptor protein tyrosine kinase activity"/>
    <property type="evidence" value="ECO:0007669"/>
    <property type="project" value="UniProtKB-EC"/>
</dbReference>
<accession>A0A9W9ZGQ6</accession>
<dbReference type="PANTHER" id="PTHR24416">
    <property type="entry name" value="TYROSINE-PROTEIN KINASE RECEPTOR"/>
    <property type="match status" value="1"/>
</dbReference>
<evidence type="ECO:0000313" key="3">
    <source>
        <dbReference type="Proteomes" id="UP001163046"/>
    </source>
</evidence>
<proteinExistence type="predicted"/>
<evidence type="ECO:0000259" key="1">
    <source>
        <dbReference type="PROSITE" id="PS50011"/>
    </source>
</evidence>
<keyword evidence="2" id="KW-0675">Receptor</keyword>
<sequence length="106" mass="12450">MYEIFTVGGDPFPGVYMREIPTLLKNGYRMSCPKFVSPKLYNIMMECWKNNPPERPSFDRLRSMLHSMIRDEEQEYINLKELFYENVLPTSCSLRGVDVMETDVAV</sequence>
<dbReference type="EMBL" id="MU826350">
    <property type="protein sequence ID" value="KAJ7381377.1"/>
    <property type="molecule type" value="Genomic_DNA"/>
</dbReference>
<dbReference type="SUPFAM" id="SSF56112">
    <property type="entry name" value="Protein kinase-like (PK-like)"/>
    <property type="match status" value="1"/>
</dbReference>
<dbReference type="InterPro" id="IPR000719">
    <property type="entry name" value="Prot_kinase_dom"/>
</dbReference>
<dbReference type="PROSITE" id="PS50011">
    <property type="entry name" value="PROTEIN_KINASE_DOM"/>
    <property type="match status" value="1"/>
</dbReference>
<dbReference type="GO" id="GO:0005524">
    <property type="term" value="F:ATP binding"/>
    <property type="evidence" value="ECO:0007669"/>
    <property type="project" value="InterPro"/>
</dbReference>
<keyword evidence="2" id="KW-0808">Transferase</keyword>
<dbReference type="EC" id="2.7.10.1" evidence="2"/>
<dbReference type="PANTHER" id="PTHR24416:SF611">
    <property type="entry name" value="TYROSINE-PROTEIN KINASE TRANSMEMBRANE RECEPTOR ROR"/>
    <property type="match status" value="1"/>
</dbReference>
<dbReference type="InterPro" id="IPR001245">
    <property type="entry name" value="Ser-Thr/Tyr_kinase_cat_dom"/>
</dbReference>
<dbReference type="InterPro" id="IPR011009">
    <property type="entry name" value="Kinase-like_dom_sf"/>
</dbReference>
<dbReference type="AlphaFoldDB" id="A0A9W9ZGQ6"/>
<dbReference type="Pfam" id="PF07714">
    <property type="entry name" value="PK_Tyr_Ser-Thr"/>
    <property type="match status" value="1"/>
</dbReference>
<dbReference type="InterPro" id="IPR050122">
    <property type="entry name" value="RTK"/>
</dbReference>
<dbReference type="Proteomes" id="UP001163046">
    <property type="component" value="Unassembled WGS sequence"/>
</dbReference>
<reference evidence="2" key="1">
    <citation type="submission" date="2023-01" db="EMBL/GenBank/DDBJ databases">
        <title>Genome assembly of the deep-sea coral Lophelia pertusa.</title>
        <authorList>
            <person name="Herrera S."/>
            <person name="Cordes E."/>
        </authorList>
    </citation>
    <scope>NUCLEOTIDE SEQUENCE</scope>
    <source>
        <strain evidence="2">USNM1676648</strain>
        <tissue evidence="2">Polyp</tissue>
    </source>
</reference>
<name>A0A9W9ZGQ6_9CNID</name>
<organism evidence="2 3">
    <name type="scientific">Desmophyllum pertusum</name>
    <dbReference type="NCBI Taxonomy" id="174260"/>
    <lineage>
        <taxon>Eukaryota</taxon>
        <taxon>Metazoa</taxon>
        <taxon>Cnidaria</taxon>
        <taxon>Anthozoa</taxon>
        <taxon>Hexacorallia</taxon>
        <taxon>Scleractinia</taxon>
        <taxon>Caryophylliina</taxon>
        <taxon>Caryophylliidae</taxon>
        <taxon>Desmophyllum</taxon>
    </lineage>
</organism>
<dbReference type="OrthoDB" id="5978913at2759"/>
<protein>
    <submittedName>
        <fullName evidence="2">Fibroblast growth factor receptor 4</fullName>
        <ecNumber evidence="2">2.7.10.1</ecNumber>
    </submittedName>
</protein>
<dbReference type="Gene3D" id="1.10.510.10">
    <property type="entry name" value="Transferase(Phosphotransferase) domain 1"/>
    <property type="match status" value="1"/>
</dbReference>
<keyword evidence="3" id="KW-1185">Reference proteome</keyword>
<evidence type="ECO:0000313" key="2">
    <source>
        <dbReference type="EMBL" id="KAJ7381377.1"/>
    </source>
</evidence>
<dbReference type="GO" id="GO:0043235">
    <property type="term" value="C:receptor complex"/>
    <property type="evidence" value="ECO:0007669"/>
    <property type="project" value="TreeGrafter"/>
</dbReference>
<dbReference type="GO" id="GO:0007169">
    <property type="term" value="P:cell surface receptor protein tyrosine kinase signaling pathway"/>
    <property type="evidence" value="ECO:0007669"/>
    <property type="project" value="TreeGrafter"/>
</dbReference>
<comment type="caution">
    <text evidence="2">The sequence shown here is derived from an EMBL/GenBank/DDBJ whole genome shotgun (WGS) entry which is preliminary data.</text>
</comment>
<dbReference type="GO" id="GO:0005886">
    <property type="term" value="C:plasma membrane"/>
    <property type="evidence" value="ECO:0007669"/>
    <property type="project" value="TreeGrafter"/>
</dbReference>